<dbReference type="EMBL" id="MNAD01000033">
    <property type="protein sequence ID" value="OJT15964.1"/>
    <property type="molecule type" value="Genomic_DNA"/>
</dbReference>
<dbReference type="Proteomes" id="UP000184267">
    <property type="component" value="Unassembled WGS sequence"/>
</dbReference>
<keyword evidence="2" id="KW-1185">Reference proteome</keyword>
<evidence type="ECO:0000313" key="2">
    <source>
        <dbReference type="Proteomes" id="UP000184267"/>
    </source>
</evidence>
<gene>
    <name evidence="1" type="ORF">TRAPUB_9450</name>
</gene>
<feature type="non-terminal residue" evidence="1">
    <location>
        <position position="157"/>
    </location>
</feature>
<reference evidence="1 2" key="1">
    <citation type="submission" date="2016-10" db="EMBL/GenBank/DDBJ databases">
        <title>Genome sequence of the basidiomycete white-rot fungus Trametes pubescens.</title>
        <authorList>
            <person name="Makela M.R."/>
            <person name="Granchi Z."/>
            <person name="Peng M."/>
            <person name="De Vries R.P."/>
            <person name="Grigoriev I."/>
            <person name="Riley R."/>
            <person name="Hilden K."/>
        </authorList>
    </citation>
    <scope>NUCLEOTIDE SEQUENCE [LARGE SCALE GENOMIC DNA]</scope>
    <source>
        <strain evidence="1 2">FBCC735</strain>
    </source>
</reference>
<dbReference type="OrthoDB" id="2746404at2759"/>
<proteinExistence type="predicted"/>
<evidence type="ECO:0000313" key="1">
    <source>
        <dbReference type="EMBL" id="OJT15964.1"/>
    </source>
</evidence>
<organism evidence="1 2">
    <name type="scientific">Trametes pubescens</name>
    <name type="common">White-rot fungus</name>
    <dbReference type="NCBI Taxonomy" id="154538"/>
    <lineage>
        <taxon>Eukaryota</taxon>
        <taxon>Fungi</taxon>
        <taxon>Dikarya</taxon>
        <taxon>Basidiomycota</taxon>
        <taxon>Agaricomycotina</taxon>
        <taxon>Agaricomycetes</taxon>
        <taxon>Polyporales</taxon>
        <taxon>Polyporaceae</taxon>
        <taxon>Trametes</taxon>
    </lineage>
</organism>
<dbReference type="AlphaFoldDB" id="A0A1M2W7Y2"/>
<comment type="caution">
    <text evidence="1">The sequence shown here is derived from an EMBL/GenBank/DDBJ whole genome shotgun (WGS) entry which is preliminary data.</text>
</comment>
<sequence length="157" mass="17745">MSNPAAEQQTPHEAIRQLLVNNPVERHLRVVRAYIVPFRGPVGFRRIPVARYSFGDAMGIDVPLLSDAWTVQGVVDEHAIPVAHHTFGGLGRRWDVYSIWYNRPISPHPTTNPYIQHLTGAPPVTGEFIIFRQTADSERLLDIRQLDYASVESALIR</sequence>
<protein>
    <submittedName>
        <fullName evidence="1">Uncharacterized protein</fullName>
    </submittedName>
</protein>
<name>A0A1M2W7Y2_TRAPU</name>
<accession>A0A1M2W7Y2</accession>